<keyword evidence="3 6" id="KW-0238">DNA-binding</keyword>
<dbReference type="Pfam" id="PF14520">
    <property type="entry name" value="HHH_5"/>
    <property type="match status" value="1"/>
</dbReference>
<name>A0A7Y9DT33_9PSEU</name>
<evidence type="ECO:0000259" key="7">
    <source>
        <dbReference type="SMART" id="SM00278"/>
    </source>
</evidence>
<dbReference type="Pfam" id="PF07499">
    <property type="entry name" value="RuvA_C"/>
    <property type="match status" value="1"/>
</dbReference>
<dbReference type="SUPFAM" id="SSF50249">
    <property type="entry name" value="Nucleic acid-binding proteins"/>
    <property type="match status" value="1"/>
</dbReference>
<dbReference type="EMBL" id="JACCBN010000001">
    <property type="protein sequence ID" value="NYD35000.1"/>
    <property type="molecule type" value="Genomic_DNA"/>
</dbReference>
<dbReference type="GO" id="GO:0009379">
    <property type="term" value="C:Holliday junction helicase complex"/>
    <property type="evidence" value="ECO:0007669"/>
    <property type="project" value="InterPro"/>
</dbReference>
<evidence type="ECO:0000256" key="1">
    <source>
        <dbReference type="ARBA" id="ARBA00022490"/>
    </source>
</evidence>
<comment type="domain">
    <text evidence="6">Has three domains with a flexible linker between the domains II and III and assumes an 'L' shape. Domain III is highly mobile and contacts RuvB.</text>
</comment>
<comment type="caution">
    <text evidence="6">Lacks conserved residue(s) required for the propagation of feature annotation.</text>
</comment>
<dbReference type="SMART" id="SM00278">
    <property type="entry name" value="HhH1"/>
    <property type="match status" value="2"/>
</dbReference>
<dbReference type="InterPro" id="IPR000085">
    <property type="entry name" value="RuvA"/>
</dbReference>
<keyword evidence="5 6" id="KW-0234">DNA repair</keyword>
<comment type="subunit">
    <text evidence="6">Homotetramer. Forms an RuvA(8)-RuvB(12)-Holliday junction (HJ) complex. HJ DNA is sandwiched between 2 RuvA tetramers; dsDNA enters through RuvA and exits via RuvB. An RuvB hexamer assembles on each DNA strand where it exits the tetramer. Each RuvB hexamer is contacted by two RuvA subunits (via domain III) on 2 adjacent RuvB subunits; this complex drives branch migration. In the full resolvosome a probable DNA-RuvA(4)-RuvB(12)-RuvC(2) complex forms which resolves the HJ.</text>
</comment>
<dbReference type="InterPro" id="IPR013849">
    <property type="entry name" value="DNA_helicase_Holl-junc_RuvA_I"/>
</dbReference>
<evidence type="ECO:0000256" key="2">
    <source>
        <dbReference type="ARBA" id="ARBA00022763"/>
    </source>
</evidence>
<gene>
    <name evidence="6" type="primary">ruvA</name>
    <name evidence="8" type="ORF">BJ983_001102</name>
</gene>
<dbReference type="GO" id="GO:0000400">
    <property type="term" value="F:four-way junction DNA binding"/>
    <property type="evidence" value="ECO:0007669"/>
    <property type="project" value="UniProtKB-UniRule"/>
</dbReference>
<dbReference type="GO" id="GO:0005737">
    <property type="term" value="C:cytoplasm"/>
    <property type="evidence" value="ECO:0007669"/>
    <property type="project" value="UniProtKB-SubCell"/>
</dbReference>
<dbReference type="NCBIfam" id="TIGR00084">
    <property type="entry name" value="ruvA"/>
    <property type="match status" value="1"/>
</dbReference>
<protein>
    <recommendedName>
        <fullName evidence="6">Holliday junction branch migration complex subunit RuvA</fullName>
    </recommendedName>
</protein>
<evidence type="ECO:0000313" key="8">
    <source>
        <dbReference type="EMBL" id="NYD35000.1"/>
    </source>
</evidence>
<dbReference type="InterPro" id="IPR010994">
    <property type="entry name" value="RuvA_2-like"/>
</dbReference>
<accession>A0A7Y9DT33</accession>
<keyword evidence="8" id="KW-0378">Hydrolase</keyword>
<keyword evidence="8" id="KW-0067">ATP-binding</keyword>
<dbReference type="InterPro" id="IPR011114">
    <property type="entry name" value="RuvA_C"/>
</dbReference>
<dbReference type="Gene3D" id="1.10.150.20">
    <property type="entry name" value="5' to 3' exonuclease, C-terminal subdomain"/>
    <property type="match status" value="1"/>
</dbReference>
<feature type="domain" description="Helix-hairpin-helix DNA-binding motif class 1" evidence="7">
    <location>
        <begin position="107"/>
        <end position="126"/>
    </location>
</feature>
<keyword evidence="4 6" id="KW-0233">DNA recombination</keyword>
<dbReference type="InterPro" id="IPR036267">
    <property type="entry name" value="RuvA_C_sf"/>
</dbReference>
<comment type="caution">
    <text evidence="8">The sequence shown here is derived from an EMBL/GenBank/DDBJ whole genome shotgun (WGS) entry which is preliminary data.</text>
</comment>
<keyword evidence="2 6" id="KW-0227">DNA damage</keyword>
<dbReference type="RefSeq" id="WP_179792899.1">
    <property type="nucleotide sequence ID" value="NZ_BAABHP010000004.1"/>
</dbReference>
<dbReference type="Gene3D" id="1.10.8.10">
    <property type="entry name" value="DNA helicase RuvA subunit, C-terminal domain"/>
    <property type="match status" value="1"/>
</dbReference>
<dbReference type="GO" id="GO:0009378">
    <property type="term" value="F:four-way junction helicase activity"/>
    <property type="evidence" value="ECO:0007669"/>
    <property type="project" value="InterPro"/>
</dbReference>
<dbReference type="CDD" id="cd14332">
    <property type="entry name" value="UBA_RuvA_C"/>
    <property type="match status" value="1"/>
</dbReference>
<evidence type="ECO:0000256" key="4">
    <source>
        <dbReference type="ARBA" id="ARBA00023172"/>
    </source>
</evidence>
<keyword evidence="8" id="KW-0347">Helicase</keyword>
<dbReference type="HAMAP" id="MF_00031">
    <property type="entry name" value="DNA_HJ_migration_RuvA"/>
    <property type="match status" value="1"/>
</dbReference>
<dbReference type="Proteomes" id="UP000535890">
    <property type="component" value="Unassembled WGS sequence"/>
</dbReference>
<keyword evidence="8" id="KW-0547">Nucleotide-binding</keyword>
<dbReference type="Pfam" id="PF01330">
    <property type="entry name" value="RuvA_N"/>
    <property type="match status" value="1"/>
</dbReference>
<feature type="domain" description="Helix-hairpin-helix DNA-binding motif class 1" evidence="7">
    <location>
        <begin position="72"/>
        <end position="91"/>
    </location>
</feature>
<dbReference type="GO" id="GO:0006310">
    <property type="term" value="P:DNA recombination"/>
    <property type="evidence" value="ECO:0007669"/>
    <property type="project" value="UniProtKB-UniRule"/>
</dbReference>
<evidence type="ECO:0000256" key="5">
    <source>
        <dbReference type="ARBA" id="ARBA00023204"/>
    </source>
</evidence>
<reference evidence="8 9" key="1">
    <citation type="submission" date="2020-07" db="EMBL/GenBank/DDBJ databases">
        <title>Sequencing the genomes of 1000 actinobacteria strains.</title>
        <authorList>
            <person name="Klenk H.-P."/>
        </authorList>
    </citation>
    <scope>NUCLEOTIDE SEQUENCE [LARGE SCALE GENOMIC DNA]</scope>
    <source>
        <strain evidence="8 9">DSM 45772</strain>
    </source>
</reference>
<dbReference type="SUPFAM" id="SSF47781">
    <property type="entry name" value="RuvA domain 2-like"/>
    <property type="match status" value="1"/>
</dbReference>
<proteinExistence type="inferred from homology"/>
<feature type="region of interest" description="Domain III" evidence="6">
    <location>
        <begin position="154"/>
        <end position="208"/>
    </location>
</feature>
<evidence type="ECO:0000256" key="3">
    <source>
        <dbReference type="ARBA" id="ARBA00023125"/>
    </source>
</evidence>
<keyword evidence="9" id="KW-1185">Reference proteome</keyword>
<dbReference type="AlphaFoldDB" id="A0A7Y9DT33"/>
<organism evidence="8 9">
    <name type="scientific">Actinomycetospora corticicola</name>
    <dbReference type="NCBI Taxonomy" id="663602"/>
    <lineage>
        <taxon>Bacteria</taxon>
        <taxon>Bacillati</taxon>
        <taxon>Actinomycetota</taxon>
        <taxon>Actinomycetes</taxon>
        <taxon>Pseudonocardiales</taxon>
        <taxon>Pseudonocardiaceae</taxon>
        <taxon>Actinomycetospora</taxon>
    </lineage>
</organism>
<dbReference type="GO" id="GO:0006281">
    <property type="term" value="P:DNA repair"/>
    <property type="evidence" value="ECO:0007669"/>
    <property type="project" value="UniProtKB-UniRule"/>
</dbReference>
<dbReference type="InterPro" id="IPR003583">
    <property type="entry name" value="Hlx-hairpin-Hlx_DNA-bd_motif"/>
</dbReference>
<evidence type="ECO:0000256" key="6">
    <source>
        <dbReference type="HAMAP-Rule" id="MF_00031"/>
    </source>
</evidence>
<dbReference type="InterPro" id="IPR012340">
    <property type="entry name" value="NA-bd_OB-fold"/>
</dbReference>
<dbReference type="Gene3D" id="2.40.50.140">
    <property type="entry name" value="Nucleic acid-binding proteins"/>
    <property type="match status" value="1"/>
</dbReference>
<dbReference type="SUPFAM" id="SSF46929">
    <property type="entry name" value="DNA helicase RuvA subunit, C-terminal domain"/>
    <property type="match status" value="1"/>
</dbReference>
<dbReference type="GO" id="GO:0048476">
    <property type="term" value="C:Holliday junction resolvase complex"/>
    <property type="evidence" value="ECO:0007669"/>
    <property type="project" value="UniProtKB-UniRule"/>
</dbReference>
<comment type="function">
    <text evidence="6">The RuvA-RuvB-RuvC complex processes Holliday junction (HJ) DNA during genetic recombination and DNA repair, while the RuvA-RuvB complex plays an important role in the rescue of blocked DNA replication forks via replication fork reversal (RFR). RuvA specifically binds to HJ cruciform DNA, conferring on it an open structure. The RuvB hexamer acts as an ATP-dependent pump, pulling dsDNA into and through the RuvAB complex. HJ branch migration allows RuvC to scan DNA until it finds its consensus sequence, where it cleaves and resolves the cruciform DNA.</text>
</comment>
<sequence length="208" mass="21093">MISSVRGEVLSVGLDHAVVEVGGVGMAVQATPTTLAGLRRGQAARLETALIVREDSLTLFGFADAAERELFGLLQTVTGVGPRLALATLAVLDPAALSRALADGNLTTLMSVPGIGRKGAERLVVELRDKVAPPDPVADLPAGADEAGFGSVVATGTMRDQVVEALVGLGFAAKPAEKAVDETVGALGETAGSSAVLRAALHRLGPNR</sequence>
<comment type="subcellular location">
    <subcellularLocation>
        <location evidence="6">Cytoplasm</location>
    </subcellularLocation>
</comment>
<dbReference type="GO" id="GO:0016787">
    <property type="term" value="F:hydrolase activity"/>
    <property type="evidence" value="ECO:0007669"/>
    <property type="project" value="UniProtKB-KW"/>
</dbReference>
<evidence type="ECO:0000313" key="9">
    <source>
        <dbReference type="Proteomes" id="UP000535890"/>
    </source>
</evidence>
<dbReference type="GO" id="GO:0005524">
    <property type="term" value="F:ATP binding"/>
    <property type="evidence" value="ECO:0007669"/>
    <property type="project" value="InterPro"/>
</dbReference>
<comment type="similarity">
    <text evidence="6">Belongs to the RuvA family.</text>
</comment>
<keyword evidence="1 6" id="KW-0963">Cytoplasm</keyword>